<dbReference type="Pfam" id="PF05698">
    <property type="entry name" value="Trigger_C"/>
    <property type="match status" value="1"/>
</dbReference>
<dbReference type="HAMAP" id="MF_00303">
    <property type="entry name" value="Trigger_factor_Tig"/>
    <property type="match status" value="1"/>
</dbReference>
<comment type="subcellular location">
    <subcellularLocation>
        <location evidence="12">Cytoplasm</location>
    </subcellularLocation>
    <text evidence="12">About half TF is bound to the ribosome near the polypeptide exit tunnel while the other half is free in the cytoplasm.</text>
</comment>
<keyword evidence="17" id="KW-1185">Reference proteome</keyword>
<dbReference type="InterPro" id="IPR008880">
    <property type="entry name" value="Trigger_fac_C"/>
</dbReference>
<dbReference type="Gene3D" id="1.10.3120.10">
    <property type="entry name" value="Trigger factor, C-terminal domain"/>
    <property type="match status" value="1"/>
</dbReference>
<evidence type="ECO:0000259" key="15">
    <source>
        <dbReference type="PROSITE" id="PS50059"/>
    </source>
</evidence>
<dbReference type="EMBL" id="JANGCH010000004">
    <property type="protein sequence ID" value="MCQ5121442.1"/>
    <property type="molecule type" value="Genomic_DNA"/>
</dbReference>
<dbReference type="Gene3D" id="3.10.50.40">
    <property type="match status" value="1"/>
</dbReference>
<evidence type="ECO:0000256" key="9">
    <source>
        <dbReference type="ARBA" id="ARBA00023306"/>
    </source>
</evidence>
<dbReference type="SUPFAM" id="SSF102735">
    <property type="entry name" value="Trigger factor ribosome-binding domain"/>
    <property type="match status" value="1"/>
</dbReference>
<evidence type="ECO:0000313" key="16">
    <source>
        <dbReference type="EMBL" id="MCQ5121442.1"/>
    </source>
</evidence>
<comment type="caution">
    <text evidence="16">The sequence shown here is derived from an EMBL/GenBank/DDBJ whole genome shotgun (WGS) entry which is preliminary data.</text>
</comment>
<dbReference type="GO" id="GO:0003755">
    <property type="term" value="F:peptidyl-prolyl cis-trans isomerase activity"/>
    <property type="evidence" value="ECO:0007669"/>
    <property type="project" value="UniProtKB-EC"/>
</dbReference>
<feature type="domain" description="PPIase FKBP-type" evidence="15">
    <location>
        <begin position="164"/>
        <end position="265"/>
    </location>
</feature>
<dbReference type="InterPro" id="IPR037041">
    <property type="entry name" value="Trigger_fac_C_sf"/>
</dbReference>
<comment type="function">
    <text evidence="10 12">Involved in protein export. Acts as a chaperone by maintaining the newly synthesized protein in an open conformation. Functions as a peptidyl-prolyl cis-trans isomerase.</text>
</comment>
<dbReference type="PROSITE" id="PS50059">
    <property type="entry name" value="FKBP_PPIASE"/>
    <property type="match status" value="1"/>
</dbReference>
<evidence type="ECO:0000256" key="14">
    <source>
        <dbReference type="RuleBase" id="RU003914"/>
    </source>
</evidence>
<gene>
    <name evidence="12 16" type="primary">tig</name>
    <name evidence="16" type="ORF">NE663_04120</name>
</gene>
<evidence type="ECO:0000256" key="7">
    <source>
        <dbReference type="ARBA" id="ARBA00023186"/>
    </source>
</evidence>
<evidence type="ECO:0000256" key="5">
    <source>
        <dbReference type="ARBA" id="ARBA00022618"/>
    </source>
</evidence>
<keyword evidence="9 12" id="KW-0131">Cell cycle</keyword>
<dbReference type="InterPro" id="IPR001179">
    <property type="entry name" value="PPIase_FKBP_dom"/>
</dbReference>
<evidence type="ECO:0000256" key="1">
    <source>
        <dbReference type="ARBA" id="ARBA00000971"/>
    </source>
</evidence>
<dbReference type="InterPro" id="IPR046357">
    <property type="entry name" value="PPIase_dom_sf"/>
</dbReference>
<evidence type="ECO:0000256" key="2">
    <source>
        <dbReference type="ARBA" id="ARBA00005464"/>
    </source>
</evidence>
<evidence type="ECO:0000256" key="6">
    <source>
        <dbReference type="ARBA" id="ARBA00023110"/>
    </source>
</evidence>
<evidence type="ECO:0000256" key="10">
    <source>
        <dbReference type="ARBA" id="ARBA00024849"/>
    </source>
</evidence>
<keyword evidence="8 12" id="KW-0413">Isomerase</keyword>
<dbReference type="Proteomes" id="UP001524435">
    <property type="component" value="Unassembled WGS sequence"/>
</dbReference>
<dbReference type="SUPFAM" id="SSF109998">
    <property type="entry name" value="Triger factor/SurA peptide-binding domain-like"/>
    <property type="match status" value="1"/>
</dbReference>
<comment type="catalytic activity">
    <reaction evidence="1 12 13">
        <text>[protein]-peptidylproline (omega=180) = [protein]-peptidylproline (omega=0)</text>
        <dbReference type="Rhea" id="RHEA:16237"/>
        <dbReference type="Rhea" id="RHEA-COMP:10747"/>
        <dbReference type="Rhea" id="RHEA-COMP:10748"/>
        <dbReference type="ChEBI" id="CHEBI:83833"/>
        <dbReference type="ChEBI" id="CHEBI:83834"/>
        <dbReference type="EC" id="5.2.1.8"/>
    </reaction>
</comment>
<dbReference type="Gene3D" id="3.30.70.1050">
    <property type="entry name" value="Trigger factor ribosome-binding domain"/>
    <property type="match status" value="1"/>
</dbReference>
<evidence type="ECO:0000256" key="12">
    <source>
        <dbReference type="HAMAP-Rule" id="MF_00303"/>
    </source>
</evidence>
<keyword evidence="6 12" id="KW-0697">Rotamase</keyword>
<keyword evidence="12" id="KW-0963">Cytoplasm</keyword>
<dbReference type="NCBIfam" id="TIGR00115">
    <property type="entry name" value="tig"/>
    <property type="match status" value="1"/>
</dbReference>
<proteinExistence type="inferred from homology"/>
<dbReference type="PIRSF" id="PIRSF003095">
    <property type="entry name" value="Trigger_factor"/>
    <property type="match status" value="1"/>
</dbReference>
<protein>
    <recommendedName>
        <fullName evidence="4 12">Trigger factor</fullName>
        <shortName evidence="12">TF</shortName>
        <ecNumber evidence="3 12">5.2.1.8</ecNumber>
    </recommendedName>
    <alternativeName>
        <fullName evidence="11 12">PPIase</fullName>
    </alternativeName>
</protein>
<evidence type="ECO:0000256" key="8">
    <source>
        <dbReference type="ARBA" id="ARBA00023235"/>
    </source>
</evidence>
<dbReference type="InterPro" id="IPR036611">
    <property type="entry name" value="Trigger_fac_ribosome-bd_sf"/>
</dbReference>
<dbReference type="PANTHER" id="PTHR30560">
    <property type="entry name" value="TRIGGER FACTOR CHAPERONE AND PEPTIDYL-PROLYL CIS/TRANS ISOMERASE"/>
    <property type="match status" value="1"/>
</dbReference>
<comment type="domain">
    <text evidence="12">Consists of 3 domains; the N-terminus binds the ribosome, the middle domain has PPIase activity, while the C-terminus has intrinsic chaperone activity on its own.</text>
</comment>
<dbReference type="InterPro" id="IPR008881">
    <property type="entry name" value="Trigger_fac_ribosome-bd_bac"/>
</dbReference>
<organism evidence="16 17">
    <name type="scientific">Massilicoli timonensis</name>
    <dbReference type="NCBI Taxonomy" id="2015901"/>
    <lineage>
        <taxon>Bacteria</taxon>
        <taxon>Bacillati</taxon>
        <taxon>Bacillota</taxon>
        <taxon>Erysipelotrichia</taxon>
        <taxon>Erysipelotrichales</taxon>
        <taxon>Erysipelotrichaceae</taxon>
        <taxon>Massilicoli</taxon>
    </lineage>
</organism>
<evidence type="ECO:0000256" key="3">
    <source>
        <dbReference type="ARBA" id="ARBA00013194"/>
    </source>
</evidence>
<dbReference type="Pfam" id="PF00254">
    <property type="entry name" value="FKBP_C"/>
    <property type="match status" value="1"/>
</dbReference>
<reference evidence="16 17" key="1">
    <citation type="submission" date="2022-06" db="EMBL/GenBank/DDBJ databases">
        <title>Isolation of gut microbiota from human fecal samples.</title>
        <authorList>
            <person name="Pamer E.G."/>
            <person name="Barat B."/>
            <person name="Waligurski E."/>
            <person name="Medina S."/>
            <person name="Paddock L."/>
            <person name="Mostad J."/>
        </authorList>
    </citation>
    <scope>NUCLEOTIDE SEQUENCE [LARGE SCALE GENOMIC DNA]</scope>
    <source>
        <strain evidence="16 17">DFI.6.1</strain>
    </source>
</reference>
<dbReference type="Pfam" id="PF05697">
    <property type="entry name" value="Trigger_N"/>
    <property type="match status" value="1"/>
</dbReference>
<dbReference type="InterPro" id="IPR027304">
    <property type="entry name" value="Trigger_fact/SurA_dom_sf"/>
</dbReference>
<dbReference type="EC" id="5.2.1.8" evidence="3 12"/>
<keyword evidence="7 12" id="KW-0143">Chaperone</keyword>
<keyword evidence="5 12" id="KW-0132">Cell division</keyword>
<comment type="similarity">
    <text evidence="2 12 14">Belongs to the FKBP-type PPIase family. Tig subfamily.</text>
</comment>
<name>A0ABT1SJP2_9FIRM</name>
<evidence type="ECO:0000256" key="11">
    <source>
        <dbReference type="ARBA" id="ARBA00029986"/>
    </source>
</evidence>
<evidence type="ECO:0000313" key="17">
    <source>
        <dbReference type="Proteomes" id="UP001524435"/>
    </source>
</evidence>
<dbReference type="SUPFAM" id="SSF54534">
    <property type="entry name" value="FKBP-like"/>
    <property type="match status" value="1"/>
</dbReference>
<accession>A0ABT1SJP2</accession>
<dbReference type="PANTHER" id="PTHR30560:SF3">
    <property type="entry name" value="TRIGGER FACTOR-LIKE PROTEIN TIG, CHLOROPLASTIC"/>
    <property type="match status" value="1"/>
</dbReference>
<sequence>MSSTWELKEKSKGELKVALSGEEWQKACDKAFKKVAKNVNIPGFRKGSAPAAIVKKHVSKQSVWMEAIDATATALLVDGVKEHELDLIARPEMNIDDVNEDGYKLTFFVTVRPEVTLGDYKGLDIKKKRVSVSAKEVDEEVNALQKRYAELVVKEGDDAVVENGDTAEIDFEGFKDGIPFDGGKAEKFPLEIGSGQFIPGFEEQLVGMKAEESKEIQVTFPENYHAEELAGAPVTFKVTVHEIKAKELPEINDDLIKEANIKDVETVEAYREYAKKNLSEQKKRNAENEYNNAILSKLCEVCPVEIPQVMIDDEVEYLYRDFASRIQSQGFTIDQFKAMTGQSEESIREELAKDAASKVNIRLVLEAIAKAEKIEASEAECDEEIKRIAGLYGMDEKVVRERIGDQVKYDVCNRKALDLVKESAGK</sequence>
<evidence type="ECO:0000256" key="4">
    <source>
        <dbReference type="ARBA" id="ARBA00016902"/>
    </source>
</evidence>
<dbReference type="RefSeq" id="WP_102266517.1">
    <property type="nucleotide sequence ID" value="NZ_CALVCM010000008.1"/>
</dbReference>
<evidence type="ECO:0000256" key="13">
    <source>
        <dbReference type="PROSITE-ProRule" id="PRU00277"/>
    </source>
</evidence>
<dbReference type="InterPro" id="IPR005215">
    <property type="entry name" value="Trig_fac"/>
</dbReference>